<name>A0A0G0GBW0_9BACT</name>
<keyword evidence="1" id="KW-0472">Membrane</keyword>
<dbReference type="AlphaFoldDB" id="A0A0G0GBW0"/>
<feature type="transmembrane region" description="Helical" evidence="1">
    <location>
        <begin position="89"/>
        <end position="116"/>
    </location>
</feature>
<proteinExistence type="predicted"/>
<evidence type="ECO:0000313" key="3">
    <source>
        <dbReference type="Proteomes" id="UP000034316"/>
    </source>
</evidence>
<keyword evidence="1" id="KW-1133">Transmembrane helix</keyword>
<organism evidence="2 3">
    <name type="scientific">Berkelbacteria bacterium GW2011_GWA2_35_9</name>
    <dbReference type="NCBI Taxonomy" id="1618333"/>
    <lineage>
        <taxon>Bacteria</taxon>
        <taxon>Candidatus Berkelbacteria</taxon>
    </lineage>
</organism>
<reference evidence="2 3" key="1">
    <citation type="journal article" date="2015" name="Nature">
        <title>rRNA introns, odd ribosomes, and small enigmatic genomes across a large radiation of phyla.</title>
        <authorList>
            <person name="Brown C.T."/>
            <person name="Hug L.A."/>
            <person name="Thomas B.C."/>
            <person name="Sharon I."/>
            <person name="Castelle C.J."/>
            <person name="Singh A."/>
            <person name="Wilkins M.J."/>
            <person name="Williams K.H."/>
            <person name="Banfield J.F."/>
        </authorList>
    </citation>
    <scope>NUCLEOTIDE SEQUENCE [LARGE SCALE GENOMIC DNA]</scope>
</reference>
<dbReference type="EMBL" id="LBRB01000001">
    <property type="protein sequence ID" value="KKP89187.1"/>
    <property type="molecule type" value="Genomic_DNA"/>
</dbReference>
<gene>
    <name evidence="2" type="ORF">UR93_C0001G0019</name>
</gene>
<dbReference type="Pfam" id="PF20221">
    <property type="entry name" value="DUF6580"/>
    <property type="match status" value="1"/>
</dbReference>
<feature type="transmembrane region" description="Helical" evidence="1">
    <location>
        <begin position="64"/>
        <end position="80"/>
    </location>
</feature>
<evidence type="ECO:0000256" key="1">
    <source>
        <dbReference type="SAM" id="Phobius"/>
    </source>
</evidence>
<protein>
    <submittedName>
        <fullName evidence="2">Uncharacterized protein</fullName>
    </submittedName>
</protein>
<evidence type="ECO:0000313" key="2">
    <source>
        <dbReference type="EMBL" id="KKP89187.1"/>
    </source>
</evidence>
<dbReference type="Proteomes" id="UP000034316">
    <property type="component" value="Unassembled WGS sequence"/>
</dbReference>
<comment type="caution">
    <text evidence="2">The sequence shown here is derived from an EMBL/GenBank/DDBJ whole genome shotgun (WGS) entry which is preliminary data.</text>
</comment>
<feature type="transmembrane region" description="Helical" evidence="1">
    <location>
        <begin position="40"/>
        <end position="58"/>
    </location>
</feature>
<dbReference type="InterPro" id="IPR046487">
    <property type="entry name" value="DUF6580"/>
</dbReference>
<accession>A0A0G0GBW0</accession>
<feature type="transmembrane region" description="Helical" evidence="1">
    <location>
        <begin position="136"/>
        <end position="154"/>
    </location>
</feature>
<sequence length="174" mass="19919">MVYILILLAGFSRVITHPANFTAINAVGIFGGKYLDKKSAVISIIFIMLFTDALLGFYDPKIMLTVYISLIFSTLFGQYLKNHFNFKNLILAILTSSTIFFILTNLAVFFFSGMYILNFSGLVRCFALALPFYRNMLLGDIFYTTVIFGTYKLLNHSKLNHYWKGIYYGTNRIN</sequence>
<dbReference type="STRING" id="1618333.UR93_C0001G0019"/>
<keyword evidence="1" id="KW-0812">Transmembrane</keyword>